<keyword evidence="2" id="KW-0472">Membrane</keyword>
<evidence type="ECO:0000256" key="2">
    <source>
        <dbReference type="SAM" id="Phobius"/>
    </source>
</evidence>
<dbReference type="GO" id="GO:0098797">
    <property type="term" value="C:plasma membrane protein complex"/>
    <property type="evidence" value="ECO:0007669"/>
    <property type="project" value="TreeGrafter"/>
</dbReference>
<proteinExistence type="predicted"/>
<dbReference type="InterPro" id="IPR008969">
    <property type="entry name" value="CarboxyPept-like_regulatory"/>
</dbReference>
<dbReference type="GO" id="GO:0031992">
    <property type="term" value="F:energy transducer activity"/>
    <property type="evidence" value="ECO:0007669"/>
    <property type="project" value="TreeGrafter"/>
</dbReference>
<dbReference type="GO" id="GO:0055085">
    <property type="term" value="P:transmembrane transport"/>
    <property type="evidence" value="ECO:0007669"/>
    <property type="project" value="InterPro"/>
</dbReference>
<reference evidence="4 5" key="1">
    <citation type="submission" date="2017-12" db="EMBL/GenBank/DDBJ databases">
        <title>Genomic Encyclopedia of Type Strains, Phase III (KMG-III): the genomes of soil and plant-associated and newly described type strains.</title>
        <authorList>
            <person name="Whitman W."/>
        </authorList>
    </citation>
    <scope>NUCLEOTIDE SEQUENCE [LARGE SCALE GENOMIC DNA]</scope>
    <source>
        <strain evidence="4 5">LP43</strain>
    </source>
</reference>
<sequence>MQSDSRHILWDGGDHPSEELLEQYHGGTLPEALHHQLERHLLDCDLCSDALEGLEVSDAATTDRDLRDINRHIAAKSQQRRNLYLTDWKVVAAVMLVLLSSVAVFYYNYEQVREQQGIAAQQDQAIQEAMDLGEKPAALPETVAEAKPDTVRPGQVAAISKSRKIPTPRARKSPALGEQAIVFADDIEEVEVEMEVADLTEAIPEKAVTAQTNKLAEVVVATPPQRLSLQPESTSVAKALQGRVAGVHVQRDKALGHNQVQGQVVDQDGTPLPGVSVVVKGTSQGAATDAQGNFELTLPDEKATLVFRYIGYQTKEKGVNAGADPITLDLALDTKSLSEVVVTRQYNTTSAPIVAAKPAPNLKTYRQYLADNLRYTPGMTKGRVVIRATVMTDGSLENLEVIRSLCEPCDDEAMRLVAQGPKWQPAMQNGHKVEQQVRIVVRFRPEKSE</sequence>
<dbReference type="Gene3D" id="2.60.40.1120">
    <property type="entry name" value="Carboxypeptidase-like, regulatory domain"/>
    <property type="match status" value="1"/>
</dbReference>
<dbReference type="PANTHER" id="PTHR33446:SF2">
    <property type="entry name" value="PROTEIN TONB"/>
    <property type="match status" value="1"/>
</dbReference>
<dbReference type="InterPro" id="IPR037682">
    <property type="entry name" value="TonB_C"/>
</dbReference>
<dbReference type="Gene3D" id="1.10.10.1320">
    <property type="entry name" value="Anti-sigma factor, zinc-finger domain"/>
    <property type="match status" value="1"/>
</dbReference>
<dbReference type="PANTHER" id="PTHR33446">
    <property type="entry name" value="PROTEIN TONB-RELATED"/>
    <property type="match status" value="1"/>
</dbReference>
<gene>
    <name evidence="4" type="ORF">BD749_3847</name>
</gene>
<evidence type="ECO:0000259" key="3">
    <source>
        <dbReference type="Pfam" id="PF03544"/>
    </source>
</evidence>
<dbReference type="InterPro" id="IPR041916">
    <property type="entry name" value="Anti_sigma_zinc_sf"/>
</dbReference>
<name>A0A2N3U6R5_9BACT</name>
<evidence type="ECO:0000313" key="5">
    <source>
        <dbReference type="Proteomes" id="UP000233782"/>
    </source>
</evidence>
<dbReference type="Pfam" id="PF03544">
    <property type="entry name" value="TonB_C"/>
    <property type="match status" value="1"/>
</dbReference>
<dbReference type="Gene3D" id="3.30.1150.10">
    <property type="match status" value="1"/>
</dbReference>
<dbReference type="EMBL" id="PJMU01000006">
    <property type="protein sequence ID" value="PKV62435.1"/>
    <property type="molecule type" value="Genomic_DNA"/>
</dbReference>
<organism evidence="4 5">
    <name type="scientific">Pontibacter ramchanderi</name>
    <dbReference type="NCBI Taxonomy" id="1179743"/>
    <lineage>
        <taxon>Bacteria</taxon>
        <taxon>Pseudomonadati</taxon>
        <taxon>Bacteroidota</taxon>
        <taxon>Cytophagia</taxon>
        <taxon>Cytophagales</taxon>
        <taxon>Hymenobacteraceae</taxon>
        <taxon>Pontibacter</taxon>
    </lineage>
</organism>
<keyword evidence="2" id="KW-0812">Transmembrane</keyword>
<dbReference type="InterPro" id="IPR051045">
    <property type="entry name" value="TonB-dependent_transducer"/>
</dbReference>
<dbReference type="RefSeq" id="WP_101447429.1">
    <property type="nucleotide sequence ID" value="NZ_PJMU01000006.1"/>
</dbReference>
<keyword evidence="2" id="KW-1133">Transmembrane helix</keyword>
<feature type="transmembrane region" description="Helical" evidence="2">
    <location>
        <begin position="90"/>
        <end position="109"/>
    </location>
</feature>
<dbReference type="Proteomes" id="UP000233782">
    <property type="component" value="Unassembled WGS sequence"/>
</dbReference>
<feature type="region of interest" description="Disordered" evidence="1">
    <location>
        <begin position="147"/>
        <end position="171"/>
    </location>
</feature>
<comment type="caution">
    <text evidence="4">The sequence shown here is derived from an EMBL/GenBank/DDBJ whole genome shotgun (WGS) entry which is preliminary data.</text>
</comment>
<dbReference type="SUPFAM" id="SSF49464">
    <property type="entry name" value="Carboxypeptidase regulatory domain-like"/>
    <property type="match status" value="1"/>
</dbReference>
<dbReference type="AlphaFoldDB" id="A0A2N3U6R5"/>
<dbReference type="Pfam" id="PF13715">
    <property type="entry name" value="CarbopepD_reg_2"/>
    <property type="match status" value="1"/>
</dbReference>
<feature type="domain" description="TonB C-terminal" evidence="3">
    <location>
        <begin position="381"/>
        <end position="444"/>
    </location>
</feature>
<dbReference type="SUPFAM" id="SSF74653">
    <property type="entry name" value="TolA/TonB C-terminal domain"/>
    <property type="match status" value="1"/>
</dbReference>
<keyword evidence="5" id="KW-1185">Reference proteome</keyword>
<evidence type="ECO:0000256" key="1">
    <source>
        <dbReference type="SAM" id="MobiDB-lite"/>
    </source>
</evidence>
<protein>
    <submittedName>
        <fullName evidence="4">TonB family protein</fullName>
    </submittedName>
</protein>
<dbReference type="OrthoDB" id="1112758at2"/>
<feature type="compositionally biased region" description="Basic residues" evidence="1">
    <location>
        <begin position="161"/>
        <end position="171"/>
    </location>
</feature>
<accession>A0A2N3U6R5</accession>
<evidence type="ECO:0000313" key="4">
    <source>
        <dbReference type="EMBL" id="PKV62435.1"/>
    </source>
</evidence>